<keyword evidence="3" id="KW-1185">Reference proteome</keyword>
<gene>
    <name evidence="2" type="ORF">DPMN_154038</name>
</gene>
<sequence length="69" mass="7763">MNKKQKLSKPNPGGKENTSEQYIEEIDLYSSQKDDVTPAFPQLTKSPQPSTSGLNFIHINDMHINDSDN</sequence>
<evidence type="ECO:0000313" key="2">
    <source>
        <dbReference type="EMBL" id="KAH3800405.1"/>
    </source>
</evidence>
<protein>
    <submittedName>
        <fullName evidence="2">Uncharacterized protein</fullName>
    </submittedName>
</protein>
<reference evidence="2" key="2">
    <citation type="submission" date="2020-11" db="EMBL/GenBank/DDBJ databases">
        <authorList>
            <person name="McCartney M.A."/>
            <person name="Auch B."/>
            <person name="Kono T."/>
            <person name="Mallez S."/>
            <person name="Becker A."/>
            <person name="Gohl D.M."/>
            <person name="Silverstein K.A.T."/>
            <person name="Koren S."/>
            <person name="Bechman K.B."/>
            <person name="Herman A."/>
            <person name="Abrahante J.E."/>
            <person name="Garbe J."/>
        </authorList>
    </citation>
    <scope>NUCLEOTIDE SEQUENCE</scope>
    <source>
        <strain evidence="2">Duluth1</strain>
        <tissue evidence="2">Whole animal</tissue>
    </source>
</reference>
<evidence type="ECO:0000313" key="3">
    <source>
        <dbReference type="Proteomes" id="UP000828390"/>
    </source>
</evidence>
<name>A0A9D4J6M1_DREPO</name>
<feature type="region of interest" description="Disordered" evidence="1">
    <location>
        <begin position="1"/>
        <end position="20"/>
    </location>
</feature>
<dbReference type="AlphaFoldDB" id="A0A9D4J6M1"/>
<dbReference type="EMBL" id="JAIWYP010000007">
    <property type="protein sequence ID" value="KAH3800405.1"/>
    <property type="molecule type" value="Genomic_DNA"/>
</dbReference>
<reference evidence="2" key="1">
    <citation type="journal article" date="2019" name="bioRxiv">
        <title>The Genome of the Zebra Mussel, Dreissena polymorpha: A Resource for Invasive Species Research.</title>
        <authorList>
            <person name="McCartney M.A."/>
            <person name="Auch B."/>
            <person name="Kono T."/>
            <person name="Mallez S."/>
            <person name="Zhang Y."/>
            <person name="Obille A."/>
            <person name="Becker A."/>
            <person name="Abrahante J.E."/>
            <person name="Garbe J."/>
            <person name="Badalamenti J.P."/>
            <person name="Herman A."/>
            <person name="Mangelson H."/>
            <person name="Liachko I."/>
            <person name="Sullivan S."/>
            <person name="Sone E.D."/>
            <person name="Koren S."/>
            <person name="Silverstein K.A.T."/>
            <person name="Beckman K.B."/>
            <person name="Gohl D.M."/>
        </authorList>
    </citation>
    <scope>NUCLEOTIDE SEQUENCE</scope>
    <source>
        <strain evidence="2">Duluth1</strain>
        <tissue evidence="2">Whole animal</tissue>
    </source>
</reference>
<dbReference type="Proteomes" id="UP000828390">
    <property type="component" value="Unassembled WGS sequence"/>
</dbReference>
<accession>A0A9D4J6M1</accession>
<organism evidence="2 3">
    <name type="scientific">Dreissena polymorpha</name>
    <name type="common">Zebra mussel</name>
    <name type="synonym">Mytilus polymorpha</name>
    <dbReference type="NCBI Taxonomy" id="45954"/>
    <lineage>
        <taxon>Eukaryota</taxon>
        <taxon>Metazoa</taxon>
        <taxon>Spiralia</taxon>
        <taxon>Lophotrochozoa</taxon>
        <taxon>Mollusca</taxon>
        <taxon>Bivalvia</taxon>
        <taxon>Autobranchia</taxon>
        <taxon>Heteroconchia</taxon>
        <taxon>Euheterodonta</taxon>
        <taxon>Imparidentia</taxon>
        <taxon>Neoheterodontei</taxon>
        <taxon>Myida</taxon>
        <taxon>Dreissenoidea</taxon>
        <taxon>Dreissenidae</taxon>
        <taxon>Dreissena</taxon>
    </lineage>
</organism>
<comment type="caution">
    <text evidence="2">The sequence shown here is derived from an EMBL/GenBank/DDBJ whole genome shotgun (WGS) entry which is preliminary data.</text>
</comment>
<proteinExistence type="predicted"/>
<evidence type="ECO:0000256" key="1">
    <source>
        <dbReference type="SAM" id="MobiDB-lite"/>
    </source>
</evidence>